<sequence>MREVFRWRDVHLYGVKGQAQHGIDLYGYMPDGEVRTCQGKDVETFDKGALRAAINKFTEGKRPFRSHWLAVAVACGVERTEVLEELHALKKAHQDLTLELWDQNHLSEFLRAQHTLVRRFFGPEWERVFCDPLPASARPLQAQEERQQRLEAMRQESRARLITRWISAGLGEARAEEFAAEVSLGLPQHLRASLPETGLVVLEGDFGSGKSTAGERLHQEDLERALADVTAPVPVYLTARYVQGPLKEAVLAAATGQENPTRVGARIVLDGIDEAGMTAARQFIEQARVLVRQWPHTRCLLTARPLDIINLPERVHMRLLEMKEVEALVRRVAGTPGWARWPASVWETARRPLFALVAASLRNTEDKPIPRSTAGFLEALVQGALERTEQLKTDAHTALQRLAALTLSSGGTIPQGEFGAEPDIQPLLTTALVVRRGRTLSFTLPVIEQYFGAQALLTGVVKPDTAWASLASFDRWRDAVVIAVGSGSWERTSALLIDLAGRYPGAASWVVEKALSEHFSPAGDKDAPDLPDGAECARRLRTALAVWIEAVKPLSERTRLVGAEGRLVTIAARCEGARVITVAWPPEASPTLVSGGELPRQWQSPIPEGALWKRSQRVDSTESAWPWKVSLRWLREEFEHVLSSKALPLRDTSPNRAERRWAIARLLMDQHRNLLHPPISADVALTKVRQVLTLLAGSTDTEYVTLGGRWWSAHPSVQPKDLREFASDLEAGRGVGPDGRLHRPWAVPDRAESPRSRWGWGLYSREAQLRFVQEVYPAALDIYEEAVTTWMPRLGPTLDWACALPIRLTGIIEWDQEDKPSLHYYVSPLPLGAKTEVVVTATSSDSDLARSLRSREDIEKSVAALSERSPAAVPWFRHIYTDTRVHLSGNTPATDLAYKWIAYHLQHLSLVTFGYRLPESN</sequence>
<dbReference type="AlphaFoldDB" id="A0A848LSN2"/>
<organism evidence="1 2">
    <name type="scientific">Pyxidicoccus fallax</name>
    <dbReference type="NCBI Taxonomy" id="394095"/>
    <lineage>
        <taxon>Bacteria</taxon>
        <taxon>Pseudomonadati</taxon>
        <taxon>Myxococcota</taxon>
        <taxon>Myxococcia</taxon>
        <taxon>Myxococcales</taxon>
        <taxon>Cystobacterineae</taxon>
        <taxon>Myxococcaceae</taxon>
        <taxon>Pyxidicoccus</taxon>
    </lineage>
</organism>
<name>A0A848LSN2_9BACT</name>
<evidence type="ECO:0000313" key="2">
    <source>
        <dbReference type="Proteomes" id="UP000518300"/>
    </source>
</evidence>
<reference evidence="1 2" key="1">
    <citation type="submission" date="2020-04" db="EMBL/GenBank/DDBJ databases">
        <title>Draft genome of Pyxidicoccus fallax type strain.</title>
        <authorList>
            <person name="Whitworth D.E."/>
        </authorList>
    </citation>
    <scope>NUCLEOTIDE SEQUENCE [LARGE SCALE GENOMIC DNA]</scope>
    <source>
        <strain evidence="1 2">DSM 14698</strain>
    </source>
</reference>
<dbReference type="EMBL" id="JABBJJ010000269">
    <property type="protein sequence ID" value="NMO20776.1"/>
    <property type="molecule type" value="Genomic_DNA"/>
</dbReference>
<keyword evidence="2" id="KW-1185">Reference proteome</keyword>
<accession>A0A848LSN2</accession>
<protein>
    <submittedName>
        <fullName evidence="1">Uncharacterized protein</fullName>
    </submittedName>
</protein>
<proteinExistence type="predicted"/>
<comment type="caution">
    <text evidence="1">The sequence shown here is derived from an EMBL/GenBank/DDBJ whole genome shotgun (WGS) entry which is preliminary data.</text>
</comment>
<dbReference type="Proteomes" id="UP000518300">
    <property type="component" value="Unassembled WGS sequence"/>
</dbReference>
<evidence type="ECO:0000313" key="1">
    <source>
        <dbReference type="EMBL" id="NMO20776.1"/>
    </source>
</evidence>
<dbReference type="RefSeq" id="WP_169349983.1">
    <property type="nucleotide sequence ID" value="NZ_JABBJJ010000269.1"/>
</dbReference>
<gene>
    <name evidence="1" type="ORF">HG543_38915</name>
</gene>